<keyword evidence="2" id="KW-1185">Reference proteome</keyword>
<protein>
    <submittedName>
        <fullName evidence="1">Uncharacterized protein</fullName>
    </submittedName>
</protein>
<accession>A0ACC6M7H9</accession>
<dbReference type="Proteomes" id="UP001277972">
    <property type="component" value="Unassembled WGS sequence"/>
</dbReference>
<comment type="caution">
    <text evidence="1">The sequence shown here is derived from an EMBL/GenBank/DDBJ whole genome shotgun (WGS) entry which is preliminary data.</text>
</comment>
<organism evidence="1 2">
    <name type="scientific">Gracilibacillus pellucidus</name>
    <dbReference type="NCBI Taxonomy" id="3095368"/>
    <lineage>
        <taxon>Bacteria</taxon>
        <taxon>Bacillati</taxon>
        <taxon>Bacillota</taxon>
        <taxon>Bacilli</taxon>
        <taxon>Bacillales</taxon>
        <taxon>Bacillaceae</taxon>
        <taxon>Gracilibacillus</taxon>
    </lineage>
</organism>
<proteinExistence type="predicted"/>
<sequence>MLIILLLILLLLLLLIFLIILFFIAKIHLLINWQWDEENKSLYMETSILHITVYRKEIDFMTLEVTSLLDGNVDKTKALLSPMCTLLKKANIEKVEAKADVATEEPDRTAYVYVMLKSLADSITAMTGNHENVQINVSANFSEETFESVGECMISFKLSKTIKELIEINRIRKG</sequence>
<reference evidence="1" key="1">
    <citation type="submission" date="2023-11" db="EMBL/GenBank/DDBJ databases">
        <title>Gracilibacillus pellucida a moderately halophilic bacterium isolated from saline soil in Xinjiang province.</title>
        <authorList>
            <person name="Zhang Z."/>
            <person name="Tan F."/>
            <person name="Wang Y."/>
            <person name="Xia M."/>
        </authorList>
    </citation>
    <scope>NUCLEOTIDE SEQUENCE</scope>
    <source>
        <strain evidence="1">S3-1-1</strain>
    </source>
</reference>
<name>A0ACC6M7H9_9BACI</name>
<dbReference type="EMBL" id="JAWZSR010000006">
    <property type="protein sequence ID" value="MDX8046722.1"/>
    <property type="molecule type" value="Genomic_DNA"/>
</dbReference>
<evidence type="ECO:0000313" key="1">
    <source>
        <dbReference type="EMBL" id="MDX8046722.1"/>
    </source>
</evidence>
<gene>
    <name evidence="1" type="ORF">SH601_12085</name>
</gene>
<evidence type="ECO:0000313" key="2">
    <source>
        <dbReference type="Proteomes" id="UP001277972"/>
    </source>
</evidence>